<sequence>MSRSFHGIVYEASAGEFAPVTLRSVTIQISAIDTSAVISFKQIFAPALDPAPPLAQSYYVFPLPPRSNVCKFKISGLDGRSVTAVVMELNQGHALHSDTRAPFFVENAFVVSLGKTNIAQTLEVELTYVCELDTEENETRIEVPAYIGSTYLTQGDSSSASPGTLGSPRVHILTRIQMATKRSLRVYSVNHASDTTLLPSPGDGQAIVKYTSTTFMENNFALVIQTSAPNDTSRCFAERRLDDPHSVAMHLTFVPQFLSETRQSQEYIFIIDRSGSMTGSRILQARNTLNMLLHALPLEDTTFNVFSFGSTCHSIFSHSFPRTEKTLQSAVQQVGSMNADLGGTSMYGALSNILPSRNFNVPTSIFLLTDGGPTDNTAEAIIDLVSNAVSQSTLIALLRVFTLGIECSSPKMEETCRGIARAGRGECAMVTNASSIMGEFGRLFHIGRTFVLRNVTIDWGLPHDAGLHGAIFQQVPNPVPDLYPGRTALIACALIRYHDFVIPDYVIVKGQKDGLGDFVEYKVPVTEIQWLDWIRFPLLHNTAARRIIADKERDAEPQGGISDTHRDAVVQLAQQHQLVTRFTRFAPVETFEKPPSPSPPLKKSRPSGKYRHNFRLSSVTPLFSSRRNPLPSNQSSISSPPFMTQIDSGASLTPGPHNISVTSASPVITQRPTAVRDRAGQGSQVSPATPMQRDAPLASSSSPVRAMGTTVTAAPSDPDPHMVISYDPAHTAPTDLVPVDNTPSSPIDADAQRLIQLRSADGSWGLSPQFTQIVGQHPFDSNNNSLLDERLWWTALAITYLRTRLRDQPNYLQLFVPDSMKFGHRIAAASGDDFDEILRLANATLNRSAPDSSALAIVSVAKDEDEDGMAESKESDLERPSSTLSRRKLVLHACAFISLIIPFILLLIASLSSSILKDVPIFVVKIDCQGSKAKEFHFGLWGVCVEGLSKVPFIGNKLNGSCSVTHTFYSIPSGLFKAVGHPELSGIMPHRLMKVLILHPIAVALAYPTIYVPLIITRTKRRAVLYLLLVILTTVVSSIAFAADVAVVIVARNRTNAVQSGGVTVHVGNAVWIMFSAVLMYWWSVILITLALYRAHRTD</sequence>
<dbReference type="InterPro" id="IPR002035">
    <property type="entry name" value="VWF_A"/>
</dbReference>
<evidence type="ECO:0000256" key="2">
    <source>
        <dbReference type="SAM" id="Phobius"/>
    </source>
</evidence>
<accession>A0AAW0FN31</accession>
<evidence type="ECO:0000313" key="5">
    <source>
        <dbReference type="Proteomes" id="UP001385951"/>
    </source>
</evidence>
<dbReference type="EMBL" id="JASBNA010000050">
    <property type="protein sequence ID" value="KAK7680419.1"/>
    <property type="molecule type" value="Genomic_DNA"/>
</dbReference>
<comment type="caution">
    <text evidence="4">The sequence shown here is derived from an EMBL/GenBank/DDBJ whole genome shotgun (WGS) entry which is preliminary data.</text>
</comment>
<protein>
    <recommendedName>
        <fullName evidence="3">VWFA domain-containing protein</fullName>
    </recommendedName>
</protein>
<gene>
    <name evidence="4" type="ORF">QCA50_016660</name>
</gene>
<keyword evidence="2" id="KW-0812">Transmembrane</keyword>
<keyword evidence="2" id="KW-0472">Membrane</keyword>
<organism evidence="4 5">
    <name type="scientific">Cerrena zonata</name>
    <dbReference type="NCBI Taxonomy" id="2478898"/>
    <lineage>
        <taxon>Eukaryota</taxon>
        <taxon>Fungi</taxon>
        <taxon>Dikarya</taxon>
        <taxon>Basidiomycota</taxon>
        <taxon>Agaricomycotina</taxon>
        <taxon>Agaricomycetes</taxon>
        <taxon>Polyporales</taxon>
        <taxon>Cerrenaceae</taxon>
        <taxon>Cerrena</taxon>
    </lineage>
</organism>
<feature type="transmembrane region" description="Helical" evidence="2">
    <location>
        <begin position="1023"/>
        <end position="1051"/>
    </location>
</feature>
<evidence type="ECO:0000259" key="3">
    <source>
        <dbReference type="PROSITE" id="PS50234"/>
    </source>
</evidence>
<feature type="transmembrane region" description="Helical" evidence="2">
    <location>
        <begin position="996"/>
        <end position="1016"/>
    </location>
</feature>
<dbReference type="Proteomes" id="UP001385951">
    <property type="component" value="Unassembled WGS sequence"/>
</dbReference>
<dbReference type="SUPFAM" id="SSF53300">
    <property type="entry name" value="vWA-like"/>
    <property type="match status" value="1"/>
</dbReference>
<name>A0AAW0FN31_9APHY</name>
<feature type="region of interest" description="Disordered" evidence="1">
    <location>
        <begin position="589"/>
        <end position="611"/>
    </location>
</feature>
<dbReference type="GO" id="GO:0005886">
    <property type="term" value="C:plasma membrane"/>
    <property type="evidence" value="ECO:0007669"/>
    <property type="project" value="InterPro"/>
</dbReference>
<dbReference type="AlphaFoldDB" id="A0AAW0FN31"/>
<feature type="domain" description="VWFA" evidence="3">
    <location>
        <begin position="266"/>
        <end position="475"/>
    </location>
</feature>
<feature type="transmembrane region" description="Helical" evidence="2">
    <location>
        <begin position="889"/>
        <end position="911"/>
    </location>
</feature>
<evidence type="ECO:0000313" key="4">
    <source>
        <dbReference type="EMBL" id="KAK7680419.1"/>
    </source>
</evidence>
<reference evidence="4 5" key="1">
    <citation type="submission" date="2022-09" db="EMBL/GenBank/DDBJ databases">
        <authorList>
            <person name="Palmer J.M."/>
        </authorList>
    </citation>
    <scope>NUCLEOTIDE SEQUENCE [LARGE SCALE GENOMIC DNA]</scope>
    <source>
        <strain evidence="4 5">DSM 7382</strain>
    </source>
</reference>
<dbReference type="Pfam" id="PF13768">
    <property type="entry name" value="VWA_3"/>
    <property type="match status" value="1"/>
</dbReference>
<dbReference type="PANTHER" id="PTHR45737">
    <property type="entry name" value="VON WILLEBRAND FACTOR A DOMAIN-CONTAINING PROTEIN 5A"/>
    <property type="match status" value="1"/>
</dbReference>
<dbReference type="Gene3D" id="3.40.50.410">
    <property type="entry name" value="von Willebrand factor, type A domain"/>
    <property type="match status" value="1"/>
</dbReference>
<feature type="compositionally biased region" description="Basic residues" evidence="1">
    <location>
        <begin position="602"/>
        <end position="611"/>
    </location>
</feature>
<keyword evidence="2" id="KW-1133">Transmembrane helix</keyword>
<feature type="region of interest" description="Disordered" evidence="1">
    <location>
        <begin position="674"/>
        <end position="705"/>
    </location>
</feature>
<keyword evidence="5" id="KW-1185">Reference proteome</keyword>
<dbReference type="InterPro" id="IPR009571">
    <property type="entry name" value="SUR7/Rim9-like_fungi"/>
</dbReference>
<proteinExistence type="predicted"/>
<dbReference type="Pfam" id="PF06687">
    <property type="entry name" value="SUR7"/>
    <property type="match status" value="1"/>
</dbReference>
<dbReference type="PROSITE" id="PS50234">
    <property type="entry name" value="VWFA"/>
    <property type="match status" value="1"/>
</dbReference>
<evidence type="ECO:0000256" key="1">
    <source>
        <dbReference type="SAM" id="MobiDB-lite"/>
    </source>
</evidence>
<dbReference type="InterPro" id="IPR036465">
    <property type="entry name" value="vWFA_dom_sf"/>
</dbReference>
<feature type="transmembrane region" description="Helical" evidence="2">
    <location>
        <begin position="1071"/>
        <end position="1093"/>
    </location>
</feature>
<dbReference type="SMART" id="SM00327">
    <property type="entry name" value="VWA"/>
    <property type="match status" value="1"/>
</dbReference>
<dbReference type="PANTHER" id="PTHR45737:SF6">
    <property type="entry name" value="VON WILLEBRAND FACTOR A DOMAIN-CONTAINING PROTEIN 5A"/>
    <property type="match status" value="1"/>
</dbReference>